<dbReference type="AlphaFoldDB" id="A0A432XPR8"/>
<sequence length="250" mass="27664">MKLLAIESLVGGAGATTLTANLAAALRQGEQRVAVIDCCAQNHLAAHFGQPLTEAMGVFTDAEAPKSLLESAFISASGVLVAPYGSATENTQSITAQHQQRFEQLLQELQELSKPRVDWVLLNLPTGFSFAPNVMLPNAASCLLVLEPEPRCYMNLQRWQARQDRPEQLRYRAIMNKVAPHLELPRDIFDLCQAELDPEWLLPLYINRDQHIPEALATQQLLFEYTLGAQGNADFAELAAWLQASAEIEQ</sequence>
<reference evidence="2" key="1">
    <citation type="journal article" date="2018" name="Front. Microbiol.">
        <title>Genome-Based Analysis Reveals the Taxonomy and Diversity of the Family Idiomarinaceae.</title>
        <authorList>
            <person name="Liu Y."/>
            <person name="Lai Q."/>
            <person name="Shao Z."/>
        </authorList>
    </citation>
    <scope>NUCLEOTIDE SEQUENCE [LARGE SCALE GENOMIC DNA]</scope>
    <source>
        <strain evidence="2">SW15</strain>
    </source>
</reference>
<dbReference type="OrthoDB" id="5288747at2"/>
<dbReference type="SUPFAM" id="SSF52540">
    <property type="entry name" value="P-loop containing nucleoside triphosphate hydrolases"/>
    <property type="match status" value="1"/>
</dbReference>
<evidence type="ECO:0000313" key="1">
    <source>
        <dbReference type="EMBL" id="RUO50611.1"/>
    </source>
</evidence>
<dbReference type="InterPro" id="IPR027417">
    <property type="entry name" value="P-loop_NTPase"/>
</dbReference>
<dbReference type="EMBL" id="PIPT01000001">
    <property type="protein sequence ID" value="RUO50611.1"/>
    <property type="molecule type" value="Genomic_DNA"/>
</dbReference>
<comment type="caution">
    <text evidence="1">The sequence shown here is derived from an EMBL/GenBank/DDBJ whole genome shotgun (WGS) entry which is preliminary data.</text>
</comment>
<dbReference type="InterPro" id="IPR017746">
    <property type="entry name" value="Cellulose_synthase_operon_BcsQ"/>
</dbReference>
<dbReference type="Pfam" id="PF06564">
    <property type="entry name" value="CBP_BcsQ"/>
    <property type="match status" value="1"/>
</dbReference>
<keyword evidence="2" id="KW-1185">Reference proteome</keyword>
<dbReference type="Gene3D" id="3.40.50.300">
    <property type="entry name" value="P-loop containing nucleotide triphosphate hydrolases"/>
    <property type="match status" value="1"/>
</dbReference>
<proteinExistence type="predicted"/>
<accession>A0A432XPR8</accession>
<dbReference type="PANTHER" id="PTHR13696">
    <property type="entry name" value="P-LOOP CONTAINING NUCLEOSIDE TRIPHOSPHATE HYDROLASE"/>
    <property type="match status" value="1"/>
</dbReference>
<dbReference type="RefSeq" id="WP_126832120.1">
    <property type="nucleotide sequence ID" value="NZ_PIPT01000001.1"/>
</dbReference>
<organism evidence="1 2">
    <name type="scientific">Pseudidiomarina aquimaris</name>
    <dbReference type="NCBI Taxonomy" id="641841"/>
    <lineage>
        <taxon>Bacteria</taxon>
        <taxon>Pseudomonadati</taxon>
        <taxon>Pseudomonadota</taxon>
        <taxon>Gammaproteobacteria</taxon>
        <taxon>Alteromonadales</taxon>
        <taxon>Idiomarinaceae</taxon>
        <taxon>Pseudidiomarina</taxon>
    </lineage>
</organism>
<dbReference type="NCBIfam" id="TIGR03371">
    <property type="entry name" value="cellulose_yhjQ"/>
    <property type="match status" value="1"/>
</dbReference>
<gene>
    <name evidence="1" type="primary">yhjQ</name>
    <name evidence="1" type="ORF">CWE21_00460</name>
</gene>
<dbReference type="Proteomes" id="UP000286678">
    <property type="component" value="Unassembled WGS sequence"/>
</dbReference>
<dbReference type="InterPro" id="IPR050678">
    <property type="entry name" value="DNA_Partitioning_ATPase"/>
</dbReference>
<evidence type="ECO:0000313" key="2">
    <source>
        <dbReference type="Proteomes" id="UP000286678"/>
    </source>
</evidence>
<protein>
    <submittedName>
        <fullName evidence="1">Cellulose synthase operon protein YhjQ</fullName>
    </submittedName>
</protein>
<dbReference type="PANTHER" id="PTHR13696:SF52">
    <property type="entry name" value="PARA FAMILY PROTEIN CT_582"/>
    <property type="match status" value="1"/>
</dbReference>
<name>A0A432XPR8_9GAMM</name>